<keyword evidence="5" id="KW-1185">Reference proteome</keyword>
<reference evidence="5" key="1">
    <citation type="submission" date="2017-01" db="EMBL/GenBank/DDBJ databases">
        <authorList>
            <person name="Wang Y."/>
            <person name="White M."/>
            <person name="Kvist S."/>
            <person name="Moncalvo J.-M."/>
        </authorList>
    </citation>
    <scope>NUCLEOTIDE SEQUENCE [LARGE SCALE GENOMIC DNA]</scope>
    <source>
        <strain evidence="5">COL-18-3</strain>
    </source>
</reference>
<dbReference type="CDD" id="cd14686">
    <property type="entry name" value="bZIP"/>
    <property type="match status" value="1"/>
</dbReference>
<evidence type="ECO:0000256" key="1">
    <source>
        <dbReference type="SAM" id="Coils"/>
    </source>
</evidence>
<protein>
    <recommendedName>
        <fullName evidence="3">BZIP domain-containing protein</fullName>
    </recommendedName>
</protein>
<keyword evidence="1" id="KW-0175">Coiled coil</keyword>
<accession>A0A1R1PK86</accession>
<feature type="domain" description="BZIP" evidence="3">
    <location>
        <begin position="111"/>
        <end position="126"/>
    </location>
</feature>
<evidence type="ECO:0000313" key="5">
    <source>
        <dbReference type="Proteomes" id="UP000188320"/>
    </source>
</evidence>
<dbReference type="InterPro" id="IPR004827">
    <property type="entry name" value="bZIP"/>
</dbReference>
<proteinExistence type="predicted"/>
<sequence length="222" mass="24702">MNLQMQRSPFTRTQSQGAGTSSVIGQVGFGLAPNSDEAGIKPIIDPVVRTQMLRNVMSVPGLGEYPQGYMAMNGGFTNGLSAELLEVQDLVVKKLSQAELAASLANEALARRRKRNALSAARLRNRRRKNESDLSHECDQLKKQVDELEYELSIYKENEEADRLRKLELLNAGCPSGVKNELELLVGERDITYISGIKGQSAAGKIQAQRKWNKKEDVLRRF</sequence>
<dbReference type="Pfam" id="PF07716">
    <property type="entry name" value="bZIP_2"/>
    <property type="match status" value="1"/>
</dbReference>
<name>A0A1R1PK86_ZANCU</name>
<feature type="region of interest" description="Disordered" evidence="2">
    <location>
        <begin position="1"/>
        <end position="21"/>
    </location>
</feature>
<gene>
    <name evidence="4" type="ORF">AX774_g5192</name>
</gene>
<dbReference type="GO" id="GO:0003700">
    <property type="term" value="F:DNA-binding transcription factor activity"/>
    <property type="evidence" value="ECO:0007669"/>
    <property type="project" value="InterPro"/>
</dbReference>
<dbReference type="PROSITE" id="PS00036">
    <property type="entry name" value="BZIP_BASIC"/>
    <property type="match status" value="1"/>
</dbReference>
<dbReference type="AlphaFoldDB" id="A0A1R1PK86"/>
<organism evidence="4 5">
    <name type="scientific">Zancudomyces culisetae</name>
    <name type="common">Gut fungus</name>
    <name type="synonym">Smittium culisetae</name>
    <dbReference type="NCBI Taxonomy" id="1213189"/>
    <lineage>
        <taxon>Eukaryota</taxon>
        <taxon>Fungi</taxon>
        <taxon>Fungi incertae sedis</taxon>
        <taxon>Zoopagomycota</taxon>
        <taxon>Kickxellomycotina</taxon>
        <taxon>Harpellomycetes</taxon>
        <taxon>Harpellales</taxon>
        <taxon>Legeriomycetaceae</taxon>
        <taxon>Zancudomyces</taxon>
    </lineage>
</organism>
<evidence type="ECO:0000256" key="2">
    <source>
        <dbReference type="SAM" id="MobiDB-lite"/>
    </source>
</evidence>
<evidence type="ECO:0000313" key="4">
    <source>
        <dbReference type="EMBL" id="OMH81357.1"/>
    </source>
</evidence>
<comment type="caution">
    <text evidence="4">The sequence shown here is derived from an EMBL/GenBank/DDBJ whole genome shotgun (WGS) entry which is preliminary data.</text>
</comment>
<feature type="coiled-coil region" evidence="1">
    <location>
        <begin position="131"/>
        <end position="158"/>
    </location>
</feature>
<dbReference type="SUPFAM" id="SSF57959">
    <property type="entry name" value="Leucine zipper domain"/>
    <property type="match status" value="1"/>
</dbReference>
<dbReference type="EMBL" id="LSSK01000919">
    <property type="protein sequence ID" value="OMH81357.1"/>
    <property type="molecule type" value="Genomic_DNA"/>
</dbReference>
<dbReference type="Proteomes" id="UP000188320">
    <property type="component" value="Unassembled WGS sequence"/>
</dbReference>
<dbReference type="InterPro" id="IPR046347">
    <property type="entry name" value="bZIP_sf"/>
</dbReference>
<evidence type="ECO:0000259" key="3">
    <source>
        <dbReference type="PROSITE" id="PS00036"/>
    </source>
</evidence>